<accession>A0A679I4J0</accession>
<feature type="transmembrane region" description="Helical" evidence="1">
    <location>
        <begin position="237"/>
        <end position="257"/>
    </location>
</feature>
<keyword evidence="1" id="KW-0597">Phosphoprotein</keyword>
<dbReference type="HAMAP" id="MF_00462">
    <property type="entry name" value="RsxD_RnfD"/>
    <property type="match status" value="1"/>
</dbReference>
<protein>
    <recommendedName>
        <fullName evidence="1">Ion-translocating oxidoreductase complex subunit D</fullName>
        <ecNumber evidence="1">7.-.-.-</ecNumber>
    </recommendedName>
    <alternativeName>
        <fullName evidence="1">Rnf electron transport complex subunit D</fullName>
    </alternativeName>
</protein>
<keyword evidence="1" id="KW-0249">Electron transport</keyword>
<dbReference type="InterPro" id="IPR011303">
    <property type="entry name" value="RnfD_bac"/>
</dbReference>
<evidence type="ECO:0000313" key="2">
    <source>
        <dbReference type="EMBL" id="BBU69288.1"/>
    </source>
</evidence>
<dbReference type="NCBIfam" id="TIGR01946">
    <property type="entry name" value="rnfD"/>
    <property type="match status" value="1"/>
</dbReference>
<evidence type="ECO:0000313" key="3">
    <source>
        <dbReference type="Proteomes" id="UP000463961"/>
    </source>
</evidence>
<dbReference type="GO" id="GO:0022900">
    <property type="term" value="P:electron transport chain"/>
    <property type="evidence" value="ECO:0007669"/>
    <property type="project" value="UniProtKB-UniRule"/>
</dbReference>
<comment type="function">
    <text evidence="1">Part of a membrane-bound complex that couples electron transfer with translocation of ions across the membrane.</text>
</comment>
<dbReference type="EC" id="7.-.-.-" evidence="1"/>
<dbReference type="EMBL" id="AP022345">
    <property type="protein sequence ID" value="BBU69288.1"/>
    <property type="molecule type" value="Genomic_DNA"/>
</dbReference>
<comment type="cofactor">
    <cofactor evidence="1">
        <name>FMN</name>
        <dbReference type="ChEBI" id="CHEBI:58210"/>
    </cofactor>
</comment>
<sequence length="351" mass="37727">MSFESPNVLTQSPYLVQPVSVTKIMLKVLLALVPGIAIYAWLFGPGILVQISLATITAVITEAAFLRLRQRPITPALFDLSAVVTAWLIALSFPPLGPWWLIVVGTLFAIVVAKHLYGGLGQNPFNPAMVAYALCIVSFPALMSQWPHPLSHGGLPPLDQITAIFMPQRIDAWAGATPLDHLKTTLRLATGNDTLTVQNILKDHTIYGIGGGNGWEWVTLAWLIGGLWLIQQKVISWHIPTGLIAGMGTLALLAWAIDPTHYANPIFHILGGATLLGAFFIATDPVSGATTPRGKIIFAVAIGALAYLIRVFGAFPDGIAFAVLILNMCVPLIDMYTQPPIFGEKTKGGRS</sequence>
<keyword evidence="1" id="KW-0285">Flavoprotein</keyword>
<keyword evidence="1" id="KW-0997">Cell inner membrane</keyword>
<organism evidence="2 3">
    <name type="scientific">Fluviibacter phosphoraccumulans</name>
    <dbReference type="NCBI Taxonomy" id="1751046"/>
    <lineage>
        <taxon>Bacteria</taxon>
        <taxon>Pseudomonadati</taxon>
        <taxon>Pseudomonadota</taxon>
        <taxon>Betaproteobacteria</taxon>
        <taxon>Rhodocyclales</taxon>
        <taxon>Fluviibacteraceae</taxon>
        <taxon>Fluviibacter</taxon>
    </lineage>
</organism>
<dbReference type="PANTHER" id="PTHR30578:SF0">
    <property type="entry name" value="ION-TRANSLOCATING OXIDOREDUCTASE COMPLEX SUBUNIT D"/>
    <property type="match status" value="1"/>
</dbReference>
<gene>
    <name evidence="1 2" type="primary">rnfD</name>
    <name evidence="2" type="ORF">ICHIAU1_15710</name>
</gene>
<comment type="similarity">
    <text evidence="1">Belongs to the NqrB/RnfD family.</text>
</comment>
<feature type="transmembrane region" description="Helical" evidence="1">
    <location>
        <begin position="294"/>
        <end position="313"/>
    </location>
</feature>
<dbReference type="PANTHER" id="PTHR30578">
    <property type="entry name" value="ELECTRON TRANSPORT COMPLEX PROTEIN RNFD"/>
    <property type="match status" value="1"/>
</dbReference>
<keyword evidence="1" id="KW-0288">FMN</keyword>
<keyword evidence="1" id="KW-0813">Transport</keyword>
<feature type="transmembrane region" description="Helical" evidence="1">
    <location>
        <begin position="99"/>
        <end position="117"/>
    </location>
</feature>
<comment type="subcellular location">
    <subcellularLocation>
        <location evidence="1">Cell inner membrane</location>
        <topology evidence="1">Multi-pass membrane protein</topology>
    </subcellularLocation>
</comment>
<feature type="transmembrane region" description="Helical" evidence="1">
    <location>
        <begin position="129"/>
        <end position="146"/>
    </location>
</feature>
<feature type="modified residue" description="FMN phosphoryl threonine" evidence="1">
    <location>
        <position position="177"/>
    </location>
</feature>
<dbReference type="Proteomes" id="UP000463961">
    <property type="component" value="Chromosome"/>
</dbReference>
<keyword evidence="1" id="KW-1278">Translocase</keyword>
<proteinExistence type="inferred from homology"/>
<keyword evidence="1" id="KW-0812">Transmembrane</keyword>
<feature type="transmembrane region" description="Helical" evidence="1">
    <location>
        <begin position="214"/>
        <end position="230"/>
    </location>
</feature>
<keyword evidence="1" id="KW-0472">Membrane</keyword>
<feature type="transmembrane region" description="Helical" evidence="1">
    <location>
        <begin position="319"/>
        <end position="337"/>
    </location>
</feature>
<dbReference type="GO" id="GO:0055085">
    <property type="term" value="P:transmembrane transport"/>
    <property type="evidence" value="ECO:0007669"/>
    <property type="project" value="InterPro"/>
</dbReference>
<feature type="transmembrane region" description="Helical" evidence="1">
    <location>
        <begin position="73"/>
        <end position="93"/>
    </location>
</feature>
<dbReference type="GO" id="GO:0005886">
    <property type="term" value="C:plasma membrane"/>
    <property type="evidence" value="ECO:0007669"/>
    <property type="project" value="UniProtKB-SubCell"/>
</dbReference>
<dbReference type="AlphaFoldDB" id="A0A679I4J0"/>
<dbReference type="Pfam" id="PF03116">
    <property type="entry name" value="NQR2_RnfD_RnfE"/>
    <property type="match status" value="1"/>
</dbReference>
<comment type="subunit">
    <text evidence="1">The complex is composed of six subunits: RnfA, RnfB, RnfC, RnfD, RnfE and RnfG.</text>
</comment>
<keyword evidence="1" id="KW-1003">Cell membrane</keyword>
<feature type="transmembrane region" description="Helical" evidence="1">
    <location>
        <begin position="24"/>
        <end position="41"/>
    </location>
</feature>
<name>A0A679I4J0_9RHOO</name>
<keyword evidence="3" id="KW-1185">Reference proteome</keyword>
<feature type="transmembrane region" description="Helical" evidence="1">
    <location>
        <begin position="263"/>
        <end position="282"/>
    </location>
</feature>
<dbReference type="InterPro" id="IPR004338">
    <property type="entry name" value="NqrB/RnfD"/>
</dbReference>
<keyword evidence="1" id="KW-1133">Transmembrane helix</keyword>
<feature type="transmembrane region" description="Helical" evidence="1">
    <location>
        <begin position="47"/>
        <end position="66"/>
    </location>
</feature>
<evidence type="ECO:0000256" key="1">
    <source>
        <dbReference type="HAMAP-Rule" id="MF_00462"/>
    </source>
</evidence>
<reference evidence="3" key="1">
    <citation type="submission" date="2020-01" db="EMBL/GenBank/DDBJ databases">
        <title>Phosphoaccumulans saitamaens gen. nov., sp. nov., a polyphosphate accumulating bacterium isolated from surface river water.</title>
        <authorList>
            <person name="Watanabe K."/>
            <person name="Suda W."/>
        </authorList>
    </citation>
    <scope>NUCLEOTIDE SEQUENCE [LARGE SCALE GENOMIC DNA]</scope>
    <source>
        <strain evidence="3">ICHIAU1</strain>
    </source>
</reference>